<accession>A0A6J5Q166</accession>
<evidence type="ECO:0000259" key="1">
    <source>
        <dbReference type="Pfam" id="PF05272"/>
    </source>
</evidence>
<dbReference type="PANTHER" id="PTHR34985:SF1">
    <property type="entry name" value="SLR0554 PROTEIN"/>
    <property type="match status" value="1"/>
</dbReference>
<feature type="domain" description="Virulence-associated protein E-like" evidence="1">
    <location>
        <begin position="367"/>
        <end position="573"/>
    </location>
</feature>
<evidence type="ECO:0000259" key="3">
    <source>
        <dbReference type="Pfam" id="PF08800"/>
    </source>
</evidence>
<dbReference type="InterPro" id="IPR014819">
    <property type="entry name" value="PriCT_2"/>
</dbReference>
<evidence type="ECO:0000313" key="4">
    <source>
        <dbReference type="EMBL" id="CAB4173324.1"/>
    </source>
</evidence>
<feature type="domain" description="BT4734-like N-terminal" evidence="3">
    <location>
        <begin position="50"/>
        <end position="164"/>
    </location>
</feature>
<organism evidence="4">
    <name type="scientific">uncultured Caudovirales phage</name>
    <dbReference type="NCBI Taxonomy" id="2100421"/>
    <lineage>
        <taxon>Viruses</taxon>
        <taxon>Duplodnaviria</taxon>
        <taxon>Heunggongvirae</taxon>
        <taxon>Uroviricota</taxon>
        <taxon>Caudoviricetes</taxon>
        <taxon>Peduoviridae</taxon>
        <taxon>Maltschvirus</taxon>
        <taxon>Maltschvirus maltsch</taxon>
    </lineage>
</organism>
<evidence type="ECO:0000259" key="2">
    <source>
        <dbReference type="Pfam" id="PF08707"/>
    </source>
</evidence>
<dbReference type="EMBL" id="LR796894">
    <property type="protein sequence ID" value="CAB4173324.1"/>
    <property type="molecule type" value="Genomic_DNA"/>
</dbReference>
<protein>
    <submittedName>
        <fullName evidence="4">Virulence-associated E</fullName>
    </submittedName>
</protein>
<reference evidence="4" key="1">
    <citation type="submission" date="2020-05" db="EMBL/GenBank/DDBJ databases">
        <authorList>
            <person name="Chiriac C."/>
            <person name="Salcher M."/>
            <person name="Ghai R."/>
            <person name="Kavagutti S V."/>
        </authorList>
    </citation>
    <scope>NUCLEOTIDE SEQUENCE</scope>
</reference>
<dbReference type="Pfam" id="PF08800">
    <property type="entry name" value="BT4734-like_N"/>
    <property type="match status" value="1"/>
</dbReference>
<feature type="domain" description="Primase C-terminal 2" evidence="2">
    <location>
        <begin position="206"/>
        <end position="257"/>
    </location>
</feature>
<dbReference type="Pfam" id="PF08707">
    <property type="entry name" value="PriCT_2"/>
    <property type="match status" value="1"/>
</dbReference>
<dbReference type="GO" id="GO:0016817">
    <property type="term" value="F:hydrolase activity, acting on acid anhydrides"/>
    <property type="evidence" value="ECO:0007669"/>
    <property type="project" value="InterPro"/>
</dbReference>
<dbReference type="InterPro" id="IPR007936">
    <property type="entry name" value="VapE-like_dom"/>
</dbReference>
<dbReference type="PANTHER" id="PTHR34985">
    <property type="entry name" value="SLR0554 PROTEIN"/>
    <property type="match status" value="1"/>
</dbReference>
<dbReference type="Pfam" id="PF05272">
    <property type="entry name" value="VapE-like_dom"/>
    <property type="match status" value="1"/>
</dbReference>
<name>A0A6J5Q166_9CAUD</name>
<proteinExistence type="predicted"/>
<dbReference type="InterPro" id="IPR014907">
    <property type="entry name" value="BT4734-like_N"/>
</dbReference>
<sequence>MTDPTISYFNNIAHTKKGMSLTFSDFLEKIKDGFWQDQVLKYRNEKTQESKKALPYVTISGLFKERNSSLLTQHSGFIAIDIDGLKDINFVREQICCDNNFYATFVSCGGSGLCAIAKINPKLHLESFNYLSKYLYTKYNIIEVDEKCKDVSRARFVSYDPDLFINKDAIEVQVKAYPKDKKEATSYVFVESEFTNVIKNIVDKKVDVTSDYGDWINIGFALAGKFGENGRSYFHALSSLNPDYNQNKTDQKYSHLIRTKKDPTVPIDFIYNLAKKENIKVEAIDEKNIINQLKLFIKKNYNMKRNDISRNIEIDGKPITDIDLNSIFINCKTFIDKANKELVKSVIFSDFTKTYNPFHVFLHTNIKIKGTGNIDKLISTITTDTQNHDLFIRKWLTSLMASINGKHSPLVLVLVGGQNTGKTEWFRRLLPDELKSYYAEDKLDQGKDSDILMTKKLIIMDDEMGGKSKAEAKMLNRLTSSQTFSIREPYGVVSVDLNRLAMLCGTTNIEGLLSDPTGNRRILPVKVLSIDHQLYNSIDKKALFMEMYHLYNSGYNHNLTGDDIQILNDSTDEFKAVSQEEDMILKYFEIPSNVNEAEFLSSTEILSYIKVRSQITLSPVMIGLRMKSIGFNRRMKKINNIPVYVWEVSAINTNISHNNSYQNDVF</sequence>
<gene>
    <name evidence="4" type="ORF">UFOVP950_50</name>
</gene>